<dbReference type="PANTHER" id="PTHR15298:SF1">
    <property type="entry name" value="GLYCINE N-ACYLTRANSFERASE-LIKE PROTEIN"/>
    <property type="match status" value="1"/>
</dbReference>
<dbReference type="InterPro" id="IPR016181">
    <property type="entry name" value="Acyl_CoA_acyltransferase"/>
</dbReference>
<dbReference type="GO" id="GO:0016410">
    <property type="term" value="F:N-acyltransferase activity"/>
    <property type="evidence" value="ECO:0000318"/>
    <property type="project" value="GO_Central"/>
</dbReference>
<dbReference type="InterPro" id="IPR010313">
    <property type="entry name" value="Glycine_N-acyltransferase"/>
</dbReference>
<accession>A0A454XSC6</accession>
<keyword evidence="1" id="KW-0808">Transferase</keyword>
<dbReference type="PANTHER" id="PTHR15298">
    <property type="entry name" value="L-COA N-ACYLTRANSFERASE-RELATED"/>
    <property type="match status" value="1"/>
</dbReference>
<name>A0A454XSC6_PRIPA</name>
<dbReference type="Proteomes" id="UP000005239">
    <property type="component" value="Unassembled WGS sequence"/>
</dbReference>
<keyword evidence="1" id="KW-0012">Acyltransferase</keyword>
<evidence type="ECO:0000313" key="2">
    <source>
        <dbReference type="EnsemblMetazoa" id="PPA38435.1"/>
    </source>
</evidence>
<comment type="similarity">
    <text evidence="1">Belongs to the glycine N-acyltransferase family.</text>
</comment>
<reference evidence="3" key="1">
    <citation type="journal article" date="2008" name="Nat. Genet.">
        <title>The Pristionchus pacificus genome provides a unique perspective on nematode lifestyle and parasitism.</title>
        <authorList>
            <person name="Dieterich C."/>
            <person name="Clifton S.W."/>
            <person name="Schuster L.N."/>
            <person name="Chinwalla A."/>
            <person name="Delehaunty K."/>
            <person name="Dinkelacker I."/>
            <person name="Fulton L."/>
            <person name="Fulton R."/>
            <person name="Godfrey J."/>
            <person name="Minx P."/>
            <person name="Mitreva M."/>
            <person name="Roeseler W."/>
            <person name="Tian H."/>
            <person name="Witte H."/>
            <person name="Yang S.P."/>
            <person name="Wilson R.K."/>
            <person name="Sommer R.J."/>
        </authorList>
    </citation>
    <scope>NUCLEOTIDE SEQUENCE [LARGE SCALE GENOMIC DNA]</scope>
    <source>
        <strain evidence="3">PS312</strain>
    </source>
</reference>
<dbReference type="Gene3D" id="3.40.630.30">
    <property type="match status" value="1"/>
</dbReference>
<organism evidence="2 3">
    <name type="scientific">Pristionchus pacificus</name>
    <name type="common">Parasitic nematode worm</name>
    <dbReference type="NCBI Taxonomy" id="54126"/>
    <lineage>
        <taxon>Eukaryota</taxon>
        <taxon>Metazoa</taxon>
        <taxon>Ecdysozoa</taxon>
        <taxon>Nematoda</taxon>
        <taxon>Chromadorea</taxon>
        <taxon>Rhabditida</taxon>
        <taxon>Rhabditina</taxon>
        <taxon>Diplogasteromorpha</taxon>
        <taxon>Diplogasteroidea</taxon>
        <taxon>Neodiplogasteridae</taxon>
        <taxon>Pristionchus</taxon>
    </lineage>
</organism>
<dbReference type="AlphaFoldDB" id="A0A454XSC6"/>
<dbReference type="EC" id="2.3.1.-" evidence="1"/>
<keyword evidence="3" id="KW-1185">Reference proteome</keyword>
<dbReference type="OMA" id="DQYTVPE"/>
<reference evidence="2" key="2">
    <citation type="submission" date="2022-06" db="UniProtKB">
        <authorList>
            <consortium name="EnsemblMetazoa"/>
        </authorList>
    </citation>
    <scope>IDENTIFICATION</scope>
    <source>
        <strain evidence="2">PS312</strain>
    </source>
</reference>
<evidence type="ECO:0000256" key="1">
    <source>
        <dbReference type="RuleBase" id="RU368002"/>
    </source>
</evidence>
<dbReference type="OrthoDB" id="5778665at2759"/>
<proteinExistence type="inferred from homology"/>
<accession>A0A8R1YUM8</accession>
<dbReference type="GO" id="GO:0047961">
    <property type="term" value="F:glycine N-acyltransferase activity"/>
    <property type="evidence" value="ECO:0007669"/>
    <property type="project" value="InterPro"/>
</dbReference>
<sequence length="312" mass="34670">MLCVSQHTVDQMIKRPSFLDHLREYSTPSDFAEAADQTAASPDLLPIHDAVNRMKEPTQWTRLRLFSFPIGQPVFWFALIENKLENPFILMVRNPNPVFDSATFEGALGLFLAEIAKNVRGTRAITTIAERCLACELARLLPTFLPSHSSITSKPFNLFHMRQSQIVKLNELELSPPYGYSFDNANDDDAEVIAETSEGSLTLEAARGRLSSLPYVLIRGPHGTAVCHELSSPAGGLTHLFTQADHRRIGLGTMAEMKLAQNLARSGVTPFKAVCTYNTSVHRSSMESSFWTLLNRNGTPVDFIVEEFGLSQ</sequence>
<gene>
    <name evidence="2" type="primary">WBGene00276804</name>
</gene>
<protein>
    <recommendedName>
        <fullName evidence="1">Glycine N-acyltransferase-like protein</fullName>
        <ecNumber evidence="1">2.3.1.-</ecNumber>
    </recommendedName>
</protein>
<dbReference type="GO" id="GO:0005739">
    <property type="term" value="C:mitochondrion"/>
    <property type="evidence" value="ECO:0007669"/>
    <property type="project" value="InterPro"/>
</dbReference>
<evidence type="ECO:0000313" key="3">
    <source>
        <dbReference type="Proteomes" id="UP000005239"/>
    </source>
</evidence>
<dbReference type="SUPFAM" id="SSF55729">
    <property type="entry name" value="Acyl-CoA N-acyltransferases (Nat)"/>
    <property type="match status" value="1"/>
</dbReference>
<dbReference type="EnsemblMetazoa" id="PPA38435.1">
    <property type="protein sequence ID" value="PPA38435.1"/>
    <property type="gene ID" value="WBGene00276804"/>
</dbReference>